<keyword evidence="3" id="KW-0547">Nucleotide-binding</keyword>
<feature type="domain" description="Histidine kinase/HSP90-like ATPase" evidence="2">
    <location>
        <begin position="6"/>
        <end position="68"/>
    </location>
</feature>
<dbReference type="Proteomes" id="UP000318010">
    <property type="component" value="Unassembled WGS sequence"/>
</dbReference>
<evidence type="ECO:0000256" key="1">
    <source>
        <dbReference type="ARBA" id="ARBA00022553"/>
    </source>
</evidence>
<accession>A0A563TYH2</accession>
<evidence type="ECO:0000313" key="4">
    <source>
        <dbReference type="Proteomes" id="UP000318010"/>
    </source>
</evidence>
<dbReference type="OrthoDB" id="9124519at2"/>
<keyword evidence="3" id="KW-0067">ATP-binding</keyword>
<name>A0A563TYH2_9SPHI</name>
<protein>
    <submittedName>
        <fullName evidence="3">ATP-binding protein</fullName>
    </submittedName>
</protein>
<comment type="caution">
    <text evidence="3">The sequence shown here is derived from an EMBL/GenBank/DDBJ whole genome shotgun (WGS) entry which is preliminary data.</text>
</comment>
<dbReference type="PANTHER" id="PTHR43547">
    <property type="entry name" value="TWO-COMPONENT HISTIDINE KINASE"/>
    <property type="match status" value="1"/>
</dbReference>
<proteinExistence type="predicted"/>
<dbReference type="GO" id="GO:0005524">
    <property type="term" value="F:ATP binding"/>
    <property type="evidence" value="ECO:0007669"/>
    <property type="project" value="UniProtKB-KW"/>
</dbReference>
<reference evidence="3 4" key="1">
    <citation type="submission" date="2019-07" db="EMBL/GenBank/DDBJ databases">
        <authorList>
            <person name="Kim J."/>
        </authorList>
    </citation>
    <scope>NUCLEOTIDE SEQUENCE [LARGE SCALE GENOMIC DNA]</scope>
    <source>
        <strain evidence="3 4">MJ1a</strain>
    </source>
</reference>
<evidence type="ECO:0000313" key="3">
    <source>
        <dbReference type="EMBL" id="TWR24180.1"/>
    </source>
</evidence>
<organism evidence="3 4">
    <name type="scientific">Mucilaginibacter achroorhodeus</name>
    <dbReference type="NCBI Taxonomy" id="2599294"/>
    <lineage>
        <taxon>Bacteria</taxon>
        <taxon>Pseudomonadati</taxon>
        <taxon>Bacteroidota</taxon>
        <taxon>Sphingobacteriia</taxon>
        <taxon>Sphingobacteriales</taxon>
        <taxon>Sphingobacteriaceae</taxon>
        <taxon>Mucilaginibacter</taxon>
    </lineage>
</organism>
<dbReference type="PANTHER" id="PTHR43547:SF2">
    <property type="entry name" value="HYBRID SIGNAL TRANSDUCTION HISTIDINE KINASE C"/>
    <property type="match status" value="1"/>
</dbReference>
<gene>
    <name evidence="3" type="ORF">FPZ42_16970</name>
</gene>
<dbReference type="InterPro" id="IPR003594">
    <property type="entry name" value="HATPase_dom"/>
</dbReference>
<dbReference type="SUPFAM" id="SSF55874">
    <property type="entry name" value="ATPase domain of HSP90 chaperone/DNA topoisomerase II/histidine kinase"/>
    <property type="match status" value="1"/>
</dbReference>
<dbReference type="GO" id="GO:0000155">
    <property type="term" value="F:phosphorelay sensor kinase activity"/>
    <property type="evidence" value="ECO:0007669"/>
    <property type="project" value="TreeGrafter"/>
</dbReference>
<sequence>MPLELDSKRIAQLFSNLLSNALTHGQADETVNVKASIVDGQFRLQVSNSGTPIPEASLASLFLPFSRGREMVRKVWAWAFIFLLKSPKRMAAASK</sequence>
<dbReference type="Pfam" id="PF02518">
    <property type="entry name" value="HATPase_c"/>
    <property type="match status" value="1"/>
</dbReference>
<dbReference type="AlphaFoldDB" id="A0A563TYH2"/>
<evidence type="ECO:0000259" key="2">
    <source>
        <dbReference type="Pfam" id="PF02518"/>
    </source>
</evidence>
<keyword evidence="1" id="KW-0597">Phosphoprotein</keyword>
<keyword evidence="4" id="KW-1185">Reference proteome</keyword>
<dbReference type="Gene3D" id="3.30.565.10">
    <property type="entry name" value="Histidine kinase-like ATPase, C-terminal domain"/>
    <property type="match status" value="1"/>
</dbReference>
<dbReference type="InterPro" id="IPR036890">
    <property type="entry name" value="HATPase_C_sf"/>
</dbReference>
<dbReference type="EMBL" id="VOEI01000007">
    <property type="protein sequence ID" value="TWR24180.1"/>
    <property type="molecule type" value="Genomic_DNA"/>
</dbReference>